<dbReference type="Proteomes" id="UP000192727">
    <property type="component" value="Chromosome"/>
</dbReference>
<gene>
    <name evidence="1" type="ORF">B7C51_15140</name>
</gene>
<dbReference type="EMBL" id="CP020557">
    <property type="protein sequence ID" value="ARF68844.1"/>
    <property type="molecule type" value="Genomic_DNA"/>
</dbReference>
<evidence type="ECO:0000313" key="2">
    <source>
        <dbReference type="Proteomes" id="UP000192727"/>
    </source>
</evidence>
<sequence length="95" mass="10870">MFEMLICQKNKVKVACGADIMVGIISSYYEQFQLIKVNNVLLPIEHIHWIEVLDEDLECTPMNNPPFPNLRPVGQLFAPYNLVNQERTGKPASPR</sequence>
<evidence type="ECO:0000313" key="1">
    <source>
        <dbReference type="EMBL" id="ARF68844.1"/>
    </source>
</evidence>
<name>A0A1V0UUI9_9BACL</name>
<organism evidence="1 2">
    <name type="scientific">Paenibacillus larvae subsp. pulvifaciens</name>
    <dbReference type="NCBI Taxonomy" id="1477"/>
    <lineage>
        <taxon>Bacteria</taxon>
        <taxon>Bacillati</taxon>
        <taxon>Bacillota</taxon>
        <taxon>Bacilli</taxon>
        <taxon>Bacillales</taxon>
        <taxon>Paenibacillaceae</taxon>
        <taxon>Paenibacillus</taxon>
    </lineage>
</organism>
<protein>
    <submittedName>
        <fullName evidence="1">Uncharacterized protein</fullName>
    </submittedName>
</protein>
<dbReference type="AlphaFoldDB" id="A0A1V0UUI9"/>
<proteinExistence type="predicted"/>
<reference evidence="1 2" key="1">
    <citation type="submission" date="2017-03" db="EMBL/GenBank/DDBJ databases">
        <title>Paenibacillus larvae genome sequencing.</title>
        <authorList>
            <person name="Dingman D.W."/>
        </authorList>
    </citation>
    <scope>NUCLEOTIDE SEQUENCE [LARGE SCALE GENOMIC DNA]</scope>
    <source>
        <strain evidence="1 2">SAG 10367</strain>
    </source>
</reference>
<accession>A0A1V0UUI9</accession>
<dbReference type="RefSeq" id="WP_083040565.1">
    <property type="nucleotide sequence ID" value="NZ_CP020557.1"/>
</dbReference>